<dbReference type="PANTHER" id="PTHR42914">
    <property type="entry name" value="7-CYANO-7-DEAZAGUANINE SYNTHASE"/>
    <property type="match status" value="1"/>
</dbReference>
<dbReference type="CDD" id="cd01995">
    <property type="entry name" value="QueC-like"/>
    <property type="match status" value="1"/>
</dbReference>
<evidence type="ECO:0000313" key="12">
    <source>
        <dbReference type="EMBL" id="RJP24488.1"/>
    </source>
</evidence>
<feature type="binding site" evidence="11">
    <location>
        <position position="197"/>
    </location>
    <ligand>
        <name>Zn(2+)</name>
        <dbReference type="ChEBI" id="CHEBI:29105"/>
    </ligand>
</feature>
<evidence type="ECO:0000256" key="8">
    <source>
        <dbReference type="ARBA" id="ARBA00037993"/>
    </source>
</evidence>
<dbReference type="GO" id="GO:0005524">
    <property type="term" value="F:ATP binding"/>
    <property type="evidence" value="ECO:0007669"/>
    <property type="project" value="UniProtKB-UniRule"/>
</dbReference>
<evidence type="ECO:0000256" key="5">
    <source>
        <dbReference type="ARBA" id="ARBA00022785"/>
    </source>
</evidence>
<keyword evidence="4 11" id="KW-0547">Nucleotide-binding</keyword>
<dbReference type="GO" id="GO:0008270">
    <property type="term" value="F:zinc ion binding"/>
    <property type="evidence" value="ECO:0007669"/>
    <property type="project" value="UniProtKB-UniRule"/>
</dbReference>
<evidence type="ECO:0000256" key="2">
    <source>
        <dbReference type="ARBA" id="ARBA00022598"/>
    </source>
</evidence>
<reference evidence="12 13" key="1">
    <citation type="journal article" date="2017" name="ISME J.">
        <title>Energy and carbon metabolisms in a deep terrestrial subsurface fluid microbial community.</title>
        <authorList>
            <person name="Momper L."/>
            <person name="Jungbluth S.P."/>
            <person name="Lee M.D."/>
            <person name="Amend J.P."/>
        </authorList>
    </citation>
    <scope>NUCLEOTIDE SEQUENCE [LARGE SCALE GENOMIC DNA]</scope>
    <source>
        <strain evidence="12">SURF_5</strain>
    </source>
</reference>
<feature type="binding site" evidence="11">
    <location>
        <position position="189"/>
    </location>
    <ligand>
        <name>Zn(2+)</name>
        <dbReference type="ChEBI" id="CHEBI:29105"/>
    </ligand>
</feature>
<keyword evidence="2 11" id="KW-0436">Ligase</keyword>
<keyword evidence="6 11" id="KW-0862">Zinc</keyword>
<dbReference type="AlphaFoldDB" id="A0A3A4NVC1"/>
<accession>A0A3A4NVC1</accession>
<comment type="similarity">
    <text evidence="8 11">Belongs to the QueC family.</text>
</comment>
<dbReference type="EC" id="6.3.4.20" evidence="9 11"/>
<evidence type="ECO:0000256" key="1">
    <source>
        <dbReference type="ARBA" id="ARBA00005061"/>
    </source>
</evidence>
<keyword evidence="7 11" id="KW-0067">ATP-binding</keyword>
<feature type="binding site" evidence="11">
    <location>
        <begin position="10"/>
        <end position="20"/>
    </location>
    <ligand>
        <name>ATP</name>
        <dbReference type="ChEBI" id="CHEBI:30616"/>
    </ligand>
</feature>
<evidence type="ECO:0000256" key="7">
    <source>
        <dbReference type="ARBA" id="ARBA00022840"/>
    </source>
</evidence>
<protein>
    <recommendedName>
        <fullName evidence="9 11">7-cyano-7-deazaguanine synthase</fullName>
        <ecNumber evidence="9 11">6.3.4.20</ecNumber>
    </recommendedName>
    <alternativeName>
        <fullName evidence="11">7-cyano-7-carbaguanine synthase</fullName>
    </alternativeName>
    <alternativeName>
        <fullName evidence="11">PreQ(0) synthase</fullName>
    </alternativeName>
    <alternativeName>
        <fullName evidence="11">Queuosine biosynthesis protein QueC</fullName>
    </alternativeName>
</protein>
<dbReference type="Proteomes" id="UP000265882">
    <property type="component" value="Unassembled WGS sequence"/>
</dbReference>
<evidence type="ECO:0000256" key="9">
    <source>
        <dbReference type="ARBA" id="ARBA00039149"/>
    </source>
</evidence>
<gene>
    <name evidence="11 12" type="primary">queC</name>
    <name evidence="12" type="ORF">C4520_04000</name>
</gene>
<proteinExistence type="inferred from homology"/>
<dbReference type="GO" id="GO:0016879">
    <property type="term" value="F:ligase activity, forming carbon-nitrogen bonds"/>
    <property type="evidence" value="ECO:0007669"/>
    <property type="project" value="UniProtKB-UniRule"/>
</dbReference>
<dbReference type="PANTHER" id="PTHR42914:SF1">
    <property type="entry name" value="7-CYANO-7-DEAZAGUANINE SYNTHASE"/>
    <property type="match status" value="1"/>
</dbReference>
<keyword evidence="3 11" id="KW-0479">Metal-binding</keyword>
<dbReference type="SUPFAM" id="SSF52402">
    <property type="entry name" value="Adenine nucleotide alpha hydrolases-like"/>
    <property type="match status" value="1"/>
</dbReference>
<evidence type="ECO:0000256" key="4">
    <source>
        <dbReference type="ARBA" id="ARBA00022741"/>
    </source>
</evidence>
<dbReference type="EMBL" id="QZKU01000034">
    <property type="protein sequence ID" value="RJP24488.1"/>
    <property type="molecule type" value="Genomic_DNA"/>
</dbReference>
<evidence type="ECO:0000256" key="11">
    <source>
        <dbReference type="HAMAP-Rule" id="MF_01633"/>
    </source>
</evidence>
<comment type="pathway">
    <text evidence="1 11">Purine metabolism; 7-cyano-7-deazaguanine biosynthesis.</text>
</comment>
<evidence type="ECO:0000313" key="13">
    <source>
        <dbReference type="Proteomes" id="UP000265882"/>
    </source>
</evidence>
<dbReference type="UniPathway" id="UPA00391"/>
<dbReference type="Gene3D" id="3.40.50.620">
    <property type="entry name" value="HUPs"/>
    <property type="match status" value="1"/>
</dbReference>
<sequence length="225" mass="24483">MSRDLAIALVSGGMDSCVAAAVAAVEYELALLHVNYGQRTQRRELQSFEAIAQFFQVRRKLIADIGYLSKIGGSSLTDKTMPVEQADLDRQTIPSSYVPFRNTHFLAIGVSWAEVIGATKIFIGAVEPDSSGYPDCREAFYTVFNGLIRAGTRPETNVEVVAPLIKLKKAEIVRLGMKLGAPLHLTWSCYQNEDVPCGECDSCALRAKGFEQAGVADPILAPGRK</sequence>
<name>A0A3A4NVC1_ABYX5</name>
<comment type="function">
    <text evidence="11">Catalyzes the ATP-dependent conversion of 7-carboxy-7-deazaguanine (CDG) to 7-cyano-7-deazaguanine (preQ(0)).</text>
</comment>
<keyword evidence="5 11" id="KW-0671">Queuosine biosynthesis</keyword>
<comment type="catalytic activity">
    <reaction evidence="10 11">
        <text>7-carboxy-7-carbaguanine + NH4(+) + 2 ATP = 7-cyano-7-carbaguanine + 2 AMP + 2 diphosphate + 2 H(+)</text>
        <dbReference type="Rhea" id="RHEA:27982"/>
        <dbReference type="ChEBI" id="CHEBI:15378"/>
        <dbReference type="ChEBI" id="CHEBI:28938"/>
        <dbReference type="ChEBI" id="CHEBI:30616"/>
        <dbReference type="ChEBI" id="CHEBI:33019"/>
        <dbReference type="ChEBI" id="CHEBI:45075"/>
        <dbReference type="ChEBI" id="CHEBI:61036"/>
        <dbReference type="ChEBI" id="CHEBI:456215"/>
        <dbReference type="EC" id="6.3.4.20"/>
    </reaction>
</comment>
<dbReference type="InterPro" id="IPR014729">
    <property type="entry name" value="Rossmann-like_a/b/a_fold"/>
</dbReference>
<evidence type="ECO:0000256" key="10">
    <source>
        <dbReference type="ARBA" id="ARBA00047890"/>
    </source>
</evidence>
<comment type="caution">
    <text evidence="12">The sequence shown here is derived from an EMBL/GenBank/DDBJ whole genome shotgun (WGS) entry which is preliminary data.</text>
</comment>
<dbReference type="Pfam" id="PF06508">
    <property type="entry name" value="QueC"/>
    <property type="match status" value="1"/>
</dbReference>
<organism evidence="12 13">
    <name type="scientific">Abyssobacteria bacterium (strain SURF_5)</name>
    <dbReference type="NCBI Taxonomy" id="2093360"/>
    <lineage>
        <taxon>Bacteria</taxon>
        <taxon>Pseudomonadati</taxon>
        <taxon>Candidatus Hydrogenedentota</taxon>
        <taxon>Candidatus Abyssobacteria</taxon>
    </lineage>
</organism>
<feature type="binding site" evidence="11">
    <location>
        <position position="200"/>
    </location>
    <ligand>
        <name>Zn(2+)</name>
        <dbReference type="ChEBI" id="CHEBI:29105"/>
    </ligand>
</feature>
<comment type="cofactor">
    <cofactor evidence="11">
        <name>Zn(2+)</name>
        <dbReference type="ChEBI" id="CHEBI:29105"/>
    </cofactor>
    <text evidence="11">Binds 1 zinc ion per subunit.</text>
</comment>
<evidence type="ECO:0000256" key="3">
    <source>
        <dbReference type="ARBA" id="ARBA00022723"/>
    </source>
</evidence>
<dbReference type="GO" id="GO:0008616">
    <property type="term" value="P:tRNA queuosine(34) biosynthetic process"/>
    <property type="evidence" value="ECO:0007669"/>
    <property type="project" value="UniProtKB-UniRule"/>
</dbReference>
<feature type="binding site" evidence="11">
    <location>
        <position position="203"/>
    </location>
    <ligand>
        <name>Zn(2+)</name>
        <dbReference type="ChEBI" id="CHEBI:29105"/>
    </ligand>
</feature>
<dbReference type="NCBIfam" id="TIGR00364">
    <property type="entry name" value="7-cyano-7-deazaguanine synthase QueC"/>
    <property type="match status" value="1"/>
</dbReference>
<dbReference type="InterPro" id="IPR018317">
    <property type="entry name" value="QueC"/>
</dbReference>
<dbReference type="HAMAP" id="MF_01633">
    <property type="entry name" value="QueC"/>
    <property type="match status" value="1"/>
</dbReference>
<evidence type="ECO:0000256" key="6">
    <source>
        <dbReference type="ARBA" id="ARBA00022833"/>
    </source>
</evidence>
<dbReference type="PIRSF" id="PIRSF006293">
    <property type="entry name" value="ExsB"/>
    <property type="match status" value="1"/>
</dbReference>